<protein>
    <submittedName>
        <fullName evidence="2">Phage antirepressor protein</fullName>
    </submittedName>
</protein>
<dbReference type="Proteomes" id="UP000244178">
    <property type="component" value="Unassembled WGS sequence"/>
</dbReference>
<evidence type="ECO:0000313" key="2">
    <source>
        <dbReference type="EMBL" id="PUA41451.1"/>
    </source>
</evidence>
<sequence>MTNTAKIIPFDFEKHPVRAIAINGDPWFVASDICKALRIANTTQALQSLDDDERSMFNIGRQGNANIINESGLFTLILRSREATTPGTPQHRFRKWVTAEVLPSIRRTGRYEDTTNKMATLIGQTIGTDGFHMLGSLIRGKVSALPATVQRRATMKIWSQTHAAFGVRSAADIPADQLDSARNFIAAYNVHEGEWLGKEEPKPPTFDIPQSASVLQRWLVSYDGNGKQQARPIPFDSFVMSAQDFLARIDMADGIGFTKTELFDCALASINQLRRQVLA</sequence>
<organism evidence="2 3">
    <name type="scientific">Pseudomonas protegens</name>
    <dbReference type="NCBI Taxonomy" id="380021"/>
    <lineage>
        <taxon>Bacteria</taxon>
        <taxon>Pseudomonadati</taxon>
        <taxon>Pseudomonadota</taxon>
        <taxon>Gammaproteobacteria</taxon>
        <taxon>Pseudomonadales</taxon>
        <taxon>Pseudomonadaceae</taxon>
        <taxon>Pseudomonas</taxon>
    </lineage>
</organism>
<evidence type="ECO:0000259" key="1">
    <source>
        <dbReference type="PROSITE" id="PS51750"/>
    </source>
</evidence>
<dbReference type="RefSeq" id="WP_108546483.1">
    <property type="nucleotide sequence ID" value="NZ_PYJM01000013.1"/>
</dbReference>
<dbReference type="PANTHER" id="PTHR36180:SF2">
    <property type="entry name" value="BRO FAMILY PROTEIN"/>
    <property type="match status" value="1"/>
</dbReference>
<evidence type="ECO:0000313" key="3">
    <source>
        <dbReference type="Proteomes" id="UP000244178"/>
    </source>
</evidence>
<feature type="domain" description="Bro-N" evidence="1">
    <location>
        <begin position="1"/>
        <end position="109"/>
    </location>
</feature>
<dbReference type="PANTHER" id="PTHR36180">
    <property type="entry name" value="DNA-BINDING PROTEIN-RELATED-RELATED"/>
    <property type="match status" value="1"/>
</dbReference>
<dbReference type="AlphaFoldDB" id="A0A2T6GBC1"/>
<dbReference type="PROSITE" id="PS51750">
    <property type="entry name" value="BRO_N"/>
    <property type="match status" value="1"/>
</dbReference>
<dbReference type="InterPro" id="IPR003497">
    <property type="entry name" value="BRO_N_domain"/>
</dbReference>
<dbReference type="EMBL" id="PYJM01000013">
    <property type="protein sequence ID" value="PUA41451.1"/>
    <property type="molecule type" value="Genomic_DNA"/>
</dbReference>
<gene>
    <name evidence="2" type="ORF">C5U62_31965</name>
</gene>
<name>A0A2T6GBC1_9PSED</name>
<dbReference type="Pfam" id="PF02498">
    <property type="entry name" value="Bro-N"/>
    <property type="match status" value="1"/>
</dbReference>
<comment type="caution">
    <text evidence="2">The sequence shown here is derived from an EMBL/GenBank/DDBJ whole genome shotgun (WGS) entry which is preliminary data.</text>
</comment>
<dbReference type="SMART" id="SM01040">
    <property type="entry name" value="Bro-N"/>
    <property type="match status" value="1"/>
</dbReference>
<proteinExistence type="predicted"/>
<reference evidence="2 3" key="1">
    <citation type="submission" date="2018-03" db="EMBL/GenBank/DDBJ databases">
        <title>Draft genome sequence of the plant growth promoting rhizobacterium Pseudomonas protegens strain BNJ-SS-45 isolated from wheat (Triticum aestivum) rhizosphere.</title>
        <authorList>
            <person name="Bajpai A."/>
            <person name="Shende K."/>
            <person name="Meena N."/>
            <person name="Upadhyayula S.R."/>
            <person name="Suravajhala P."/>
            <person name="Medicherla K.M."/>
            <person name="Johri B.N."/>
        </authorList>
    </citation>
    <scope>NUCLEOTIDE SEQUENCE [LARGE SCALE GENOMIC DNA]</scope>
    <source>
        <strain evidence="2 3">BNJ-SS-45</strain>
    </source>
</reference>
<accession>A0A2T6GBC1</accession>